<dbReference type="AlphaFoldDB" id="A0A8H5HJK7"/>
<dbReference type="SUPFAM" id="SSF51713">
    <property type="entry name" value="tRNA-guanine transglycosylase"/>
    <property type="match status" value="1"/>
</dbReference>
<reference evidence="3 4" key="1">
    <citation type="journal article" date="2020" name="ISME J.">
        <title>Uncovering the hidden diversity of litter-decomposition mechanisms in mushroom-forming fungi.</title>
        <authorList>
            <person name="Floudas D."/>
            <person name="Bentzer J."/>
            <person name="Ahren D."/>
            <person name="Johansson T."/>
            <person name="Persson P."/>
            <person name="Tunlid A."/>
        </authorList>
    </citation>
    <scope>NUCLEOTIDE SEQUENCE [LARGE SCALE GENOMIC DNA]</scope>
    <source>
        <strain evidence="3 4">CBS 661.87</strain>
    </source>
</reference>
<dbReference type="Pfam" id="PF01702">
    <property type="entry name" value="TGT"/>
    <property type="match status" value="2"/>
</dbReference>
<dbReference type="Gene3D" id="3.20.20.105">
    <property type="entry name" value="Queuine tRNA-ribosyltransferase-like"/>
    <property type="match status" value="1"/>
</dbReference>
<dbReference type="InterPro" id="IPR050852">
    <property type="entry name" value="Queuine_tRNA-ribosyltrfase"/>
</dbReference>
<dbReference type="PANTHER" id="PTHR46064">
    <property type="entry name" value="QUEUINE TRNA-RIBOSYLTRANSFERASE ACCESSORY SUBUNIT 2"/>
    <property type="match status" value="1"/>
</dbReference>
<sequence length="523" mass="56641">MHFLTWSSLARMTRLQFALTHPDQQTTFGPRLGTLVVRSITLDTPTLLTSTSRGVIPHLSRDHVRKSPALAWLHVPFESFLEHTPPVPTLQPGPHPLHRFLGFKPDDHILSFDLRDPADVREMPPNGNSHVSAMCLRGVRKISPAQWRTYTNACQPDIVAALTDTPHRHPPFSQKRLTKSIDRSTAWLANLLATDDTLPPAPAPAVFVHLAGSTSHPARAAFTASLLEPLSPVNAALPSLDAGVTGYILDLAPLRATATAEPDSHSLLRTSLHALPPTKPRLAHGTPGPHALLRLLRDVGADAVDAPWAIAAAACGVSFDFEFPVRETKRAEDGAGKEELGCNLYDARYALDFGGLGGEREGGCACVACTDAQDRGRGRKQIVHGTDASEAADALAGADAHGDEALPGYTRAYVHHLLHTHEMGAHALLALHNLEIVRAFLAGVRRVLAADGVTGFAREVGRFEERYLELDADADGGEGEGDKGTVMREAKVMWAEVERARGKGRLAREREKEKGREKEDESV</sequence>
<proteinExistence type="predicted"/>
<evidence type="ECO:0000313" key="3">
    <source>
        <dbReference type="EMBL" id="KAF5384379.1"/>
    </source>
</evidence>
<evidence type="ECO:0000313" key="4">
    <source>
        <dbReference type="Proteomes" id="UP000565441"/>
    </source>
</evidence>
<feature type="domain" description="tRNA-guanine(15) transglycosylase-like" evidence="2">
    <location>
        <begin position="30"/>
        <end position="371"/>
    </location>
</feature>
<feature type="domain" description="tRNA-guanine(15) transglycosylase-like" evidence="2">
    <location>
        <begin position="409"/>
        <end position="460"/>
    </location>
</feature>
<evidence type="ECO:0000259" key="2">
    <source>
        <dbReference type="Pfam" id="PF01702"/>
    </source>
</evidence>
<dbReference type="Proteomes" id="UP000565441">
    <property type="component" value="Unassembled WGS sequence"/>
</dbReference>
<dbReference type="GO" id="GO:0006400">
    <property type="term" value="P:tRNA modification"/>
    <property type="evidence" value="ECO:0007669"/>
    <property type="project" value="InterPro"/>
</dbReference>
<accession>A0A8H5HJK7</accession>
<dbReference type="PANTHER" id="PTHR46064:SF1">
    <property type="entry name" value="QUEUINE TRNA-RIBOSYLTRANSFERASE ACCESSORY SUBUNIT 2"/>
    <property type="match status" value="1"/>
</dbReference>
<evidence type="ECO:0000256" key="1">
    <source>
        <dbReference type="SAM" id="MobiDB-lite"/>
    </source>
</evidence>
<organism evidence="3 4">
    <name type="scientific">Tricholomella constricta</name>
    <dbReference type="NCBI Taxonomy" id="117010"/>
    <lineage>
        <taxon>Eukaryota</taxon>
        <taxon>Fungi</taxon>
        <taxon>Dikarya</taxon>
        <taxon>Basidiomycota</taxon>
        <taxon>Agaricomycotina</taxon>
        <taxon>Agaricomycetes</taxon>
        <taxon>Agaricomycetidae</taxon>
        <taxon>Agaricales</taxon>
        <taxon>Tricholomatineae</taxon>
        <taxon>Lyophyllaceae</taxon>
        <taxon>Tricholomella</taxon>
    </lineage>
</organism>
<protein>
    <recommendedName>
        <fullName evidence="2">tRNA-guanine(15) transglycosylase-like domain-containing protein</fullName>
    </recommendedName>
</protein>
<dbReference type="EMBL" id="JAACJP010000005">
    <property type="protein sequence ID" value="KAF5384379.1"/>
    <property type="molecule type" value="Genomic_DNA"/>
</dbReference>
<dbReference type="InterPro" id="IPR036511">
    <property type="entry name" value="TGT-like_sf"/>
</dbReference>
<comment type="caution">
    <text evidence="3">The sequence shown here is derived from an EMBL/GenBank/DDBJ whole genome shotgun (WGS) entry which is preliminary data.</text>
</comment>
<gene>
    <name evidence="3" type="ORF">D9615_003133</name>
</gene>
<keyword evidence="4" id="KW-1185">Reference proteome</keyword>
<dbReference type="OrthoDB" id="27601at2759"/>
<name>A0A8H5HJK7_9AGAR</name>
<dbReference type="InterPro" id="IPR002616">
    <property type="entry name" value="tRNA_ribo_trans-like"/>
</dbReference>
<feature type="region of interest" description="Disordered" evidence="1">
    <location>
        <begin position="501"/>
        <end position="523"/>
    </location>
</feature>